<evidence type="ECO:0000313" key="1">
    <source>
        <dbReference type="EMBL" id="KAA5609580.1"/>
    </source>
</evidence>
<dbReference type="Proteomes" id="UP000325255">
    <property type="component" value="Unassembled WGS sequence"/>
</dbReference>
<dbReference type="AlphaFoldDB" id="A0A5M6IMT6"/>
<reference evidence="1 2" key="1">
    <citation type="submission" date="2019-09" db="EMBL/GenBank/DDBJ databases">
        <title>Genome sequence of Rhodovastum atsumiense, a diverse member of the Acetobacteraceae family of non-sulfur purple photosynthetic bacteria.</title>
        <authorList>
            <person name="Meyer T."/>
            <person name="Kyndt J."/>
        </authorList>
    </citation>
    <scope>NUCLEOTIDE SEQUENCE [LARGE SCALE GENOMIC DNA]</scope>
    <source>
        <strain evidence="1 2">DSM 21279</strain>
    </source>
</reference>
<dbReference type="RefSeq" id="WP_150043389.1">
    <property type="nucleotide sequence ID" value="NZ_OW485607.1"/>
</dbReference>
<sequence>MGNEASQKTWFALFRNGKQVSKAHASRAAALVEAYERGAVIKWGVDLPGDRPGQALDEGYEIRITNGKSNAN</sequence>
<evidence type="ECO:0008006" key="3">
    <source>
        <dbReference type="Google" id="ProtNLM"/>
    </source>
</evidence>
<evidence type="ECO:0000313" key="2">
    <source>
        <dbReference type="Proteomes" id="UP000325255"/>
    </source>
</evidence>
<proteinExistence type="predicted"/>
<accession>A0A5M6IMT6</accession>
<organism evidence="1 2">
    <name type="scientific">Rhodovastum atsumiense</name>
    <dbReference type="NCBI Taxonomy" id="504468"/>
    <lineage>
        <taxon>Bacteria</taxon>
        <taxon>Pseudomonadati</taxon>
        <taxon>Pseudomonadota</taxon>
        <taxon>Alphaproteobacteria</taxon>
        <taxon>Acetobacterales</taxon>
        <taxon>Acetobacteraceae</taxon>
        <taxon>Rhodovastum</taxon>
    </lineage>
</organism>
<keyword evidence="2" id="KW-1185">Reference proteome</keyword>
<dbReference type="OrthoDB" id="8246446at2"/>
<name>A0A5M6IMT6_9PROT</name>
<protein>
    <recommendedName>
        <fullName evidence="3">DUF2188 domain-containing protein</fullName>
    </recommendedName>
</protein>
<comment type="caution">
    <text evidence="1">The sequence shown here is derived from an EMBL/GenBank/DDBJ whole genome shotgun (WGS) entry which is preliminary data.</text>
</comment>
<dbReference type="EMBL" id="VWPK01000047">
    <property type="protein sequence ID" value="KAA5609580.1"/>
    <property type="molecule type" value="Genomic_DNA"/>
</dbReference>
<gene>
    <name evidence="1" type="ORF">F1189_23435</name>
</gene>